<gene>
    <name evidence="5" type="ORF">METZ01_LOCUS120387</name>
</gene>
<dbReference type="Gene3D" id="1.10.10.10">
    <property type="entry name" value="Winged helix-like DNA-binding domain superfamily/Winged helix DNA-binding domain"/>
    <property type="match status" value="1"/>
</dbReference>
<dbReference type="SMART" id="SM00345">
    <property type="entry name" value="HTH_GNTR"/>
    <property type="match status" value="1"/>
</dbReference>
<dbReference type="SUPFAM" id="SSF48008">
    <property type="entry name" value="GntR ligand-binding domain-like"/>
    <property type="match status" value="1"/>
</dbReference>
<dbReference type="PANTHER" id="PTHR43537">
    <property type="entry name" value="TRANSCRIPTIONAL REGULATOR, GNTR FAMILY"/>
    <property type="match status" value="1"/>
</dbReference>
<feature type="domain" description="HTH gntR-type" evidence="4">
    <location>
        <begin position="24"/>
        <end position="91"/>
    </location>
</feature>
<dbReference type="InterPro" id="IPR036390">
    <property type="entry name" value="WH_DNA-bd_sf"/>
</dbReference>
<keyword evidence="1" id="KW-0805">Transcription regulation</keyword>
<dbReference type="PROSITE" id="PS50949">
    <property type="entry name" value="HTH_GNTR"/>
    <property type="match status" value="1"/>
</dbReference>
<evidence type="ECO:0000259" key="4">
    <source>
        <dbReference type="PROSITE" id="PS50949"/>
    </source>
</evidence>
<dbReference type="PANTHER" id="PTHR43537:SF5">
    <property type="entry name" value="UXU OPERON TRANSCRIPTIONAL REGULATOR"/>
    <property type="match status" value="1"/>
</dbReference>
<dbReference type="SMART" id="SM00895">
    <property type="entry name" value="FCD"/>
    <property type="match status" value="1"/>
</dbReference>
<accession>A0A381XTH5</accession>
<dbReference type="GO" id="GO:0003700">
    <property type="term" value="F:DNA-binding transcription factor activity"/>
    <property type="evidence" value="ECO:0007669"/>
    <property type="project" value="InterPro"/>
</dbReference>
<evidence type="ECO:0000256" key="2">
    <source>
        <dbReference type="ARBA" id="ARBA00023125"/>
    </source>
</evidence>
<dbReference type="Pfam" id="PF00392">
    <property type="entry name" value="GntR"/>
    <property type="match status" value="1"/>
</dbReference>
<proteinExistence type="predicted"/>
<keyword evidence="3" id="KW-0804">Transcription</keyword>
<dbReference type="InterPro" id="IPR000524">
    <property type="entry name" value="Tscrpt_reg_HTH_GntR"/>
</dbReference>
<dbReference type="Gene3D" id="1.20.120.530">
    <property type="entry name" value="GntR ligand-binding domain-like"/>
    <property type="match status" value="1"/>
</dbReference>
<dbReference type="SUPFAM" id="SSF46785">
    <property type="entry name" value="Winged helix' DNA-binding domain"/>
    <property type="match status" value="1"/>
</dbReference>
<evidence type="ECO:0000313" key="5">
    <source>
        <dbReference type="EMBL" id="SVA67533.1"/>
    </source>
</evidence>
<name>A0A381XTH5_9ZZZZ</name>
<keyword evidence="2" id="KW-0238">DNA-binding</keyword>
<dbReference type="InterPro" id="IPR036388">
    <property type="entry name" value="WH-like_DNA-bd_sf"/>
</dbReference>
<organism evidence="5">
    <name type="scientific">marine metagenome</name>
    <dbReference type="NCBI Taxonomy" id="408172"/>
    <lineage>
        <taxon>unclassified sequences</taxon>
        <taxon>metagenomes</taxon>
        <taxon>ecological metagenomes</taxon>
    </lineage>
</organism>
<reference evidence="5" key="1">
    <citation type="submission" date="2018-05" db="EMBL/GenBank/DDBJ databases">
        <authorList>
            <person name="Lanie J.A."/>
            <person name="Ng W.-L."/>
            <person name="Kazmierczak K.M."/>
            <person name="Andrzejewski T.M."/>
            <person name="Davidsen T.M."/>
            <person name="Wayne K.J."/>
            <person name="Tettelin H."/>
            <person name="Glass J.I."/>
            <person name="Rusch D."/>
            <person name="Podicherti R."/>
            <person name="Tsui H.-C.T."/>
            <person name="Winkler M.E."/>
        </authorList>
    </citation>
    <scope>NUCLEOTIDE SEQUENCE</scope>
</reference>
<dbReference type="AlphaFoldDB" id="A0A381XTH5"/>
<dbReference type="InterPro" id="IPR011711">
    <property type="entry name" value="GntR_C"/>
</dbReference>
<dbReference type="GO" id="GO:0003677">
    <property type="term" value="F:DNA binding"/>
    <property type="evidence" value="ECO:0007669"/>
    <property type="project" value="UniProtKB-KW"/>
</dbReference>
<evidence type="ECO:0000256" key="3">
    <source>
        <dbReference type="ARBA" id="ARBA00023163"/>
    </source>
</evidence>
<dbReference type="InterPro" id="IPR008920">
    <property type="entry name" value="TF_FadR/GntR_C"/>
</dbReference>
<protein>
    <recommendedName>
        <fullName evidence="4">HTH gntR-type domain-containing protein</fullName>
    </recommendedName>
</protein>
<dbReference type="Pfam" id="PF07729">
    <property type="entry name" value="FCD"/>
    <property type="match status" value="1"/>
</dbReference>
<evidence type="ECO:0000256" key="1">
    <source>
        <dbReference type="ARBA" id="ARBA00023015"/>
    </source>
</evidence>
<dbReference type="EMBL" id="UINC01016172">
    <property type="protein sequence ID" value="SVA67533.1"/>
    <property type="molecule type" value="Genomic_DNA"/>
</dbReference>
<sequence length="249" mass="27793">MENYNVNSVSKGMENKKGDKISKHNLNELAYNLIKGDIISCVLLPGMAISEGLLITRYGLSKSPTRSALTRLKQEGLITSRGQQGSVVSRIMLSDVQEIFQLRLLIDVTVAKLAAGNVNVSKIRALNKDLHTKSKTGKRNNMSDFLRANHRFHRYVAESSGNQRLAVLASNLMEQHERIVHLGLAKQNRRQDFLHYHDEFVEALINGDGERAGQIVETSLRKGQEKVMKALMMGSTDLISVVVKNLSLQ</sequence>